<gene>
    <name evidence="2" type="ORF">SMACR_03733</name>
</gene>
<dbReference type="AlphaFoldDB" id="A0A8S8ZF99"/>
<feature type="chain" id="PRO_5035881489" evidence="1">
    <location>
        <begin position="23"/>
        <end position="228"/>
    </location>
</feature>
<dbReference type="PANTHER" id="PTHR35605:SF1">
    <property type="entry name" value="ECP2 EFFECTOR PROTEIN DOMAIN-CONTAINING PROTEIN-RELATED"/>
    <property type="match status" value="1"/>
</dbReference>
<evidence type="ECO:0000313" key="3">
    <source>
        <dbReference type="Proteomes" id="UP000433876"/>
    </source>
</evidence>
<feature type="signal peptide" evidence="1">
    <location>
        <begin position="1"/>
        <end position="22"/>
    </location>
</feature>
<dbReference type="VEuPathDB" id="FungiDB:SMAC_03733"/>
<comment type="caution">
    <text evidence="2">The sequence shown here is derived from an EMBL/GenBank/DDBJ whole genome shotgun (WGS) entry which is preliminary data.</text>
</comment>
<sequence>MFIPSVILQLAVVVFLPITTTAQFTTSLLNRNTEPTLKHRDQIQGLNTATAPMGPKPSPTKTSLTSPDTVLAREFGYATPSFIATDCKNSKYHNKVPPNPDWFPADGQGALEGIQYLKTDPNLSKFKWTPSLQGMPGTGPRVCGRVFCDMKTNTSIYWCNSNILPTTLDSPWLIGTAANTLYNDDNCWENRNRIGRPGGRLKGEIWTDSFWSVFIRHEYCWRLQEVNN</sequence>
<accession>A0A8S8ZF99</accession>
<name>A0A8S8ZF99_SORMA</name>
<dbReference type="PANTHER" id="PTHR35605">
    <property type="entry name" value="ECP2 EFFECTOR PROTEIN DOMAIN-CONTAINING PROTEIN-RELATED"/>
    <property type="match status" value="1"/>
</dbReference>
<dbReference type="EMBL" id="NMPR01000145">
    <property type="protein sequence ID" value="KAA8629204.1"/>
    <property type="molecule type" value="Genomic_DNA"/>
</dbReference>
<dbReference type="OMA" id="NIWYLEG"/>
<dbReference type="Proteomes" id="UP000433876">
    <property type="component" value="Unassembled WGS sequence"/>
</dbReference>
<proteinExistence type="predicted"/>
<organism evidence="2 3">
    <name type="scientific">Sordaria macrospora</name>
    <dbReference type="NCBI Taxonomy" id="5147"/>
    <lineage>
        <taxon>Eukaryota</taxon>
        <taxon>Fungi</taxon>
        <taxon>Dikarya</taxon>
        <taxon>Ascomycota</taxon>
        <taxon>Pezizomycotina</taxon>
        <taxon>Sordariomycetes</taxon>
        <taxon>Sordariomycetidae</taxon>
        <taxon>Sordariales</taxon>
        <taxon>Sordariaceae</taxon>
        <taxon>Sordaria</taxon>
    </lineage>
</organism>
<evidence type="ECO:0000313" key="2">
    <source>
        <dbReference type="EMBL" id="KAA8629204.1"/>
    </source>
</evidence>
<reference evidence="2 3" key="1">
    <citation type="submission" date="2017-07" db="EMBL/GenBank/DDBJ databases">
        <title>Genome sequence of the Sordaria macrospora wild type strain R19027.</title>
        <authorList>
            <person name="Nowrousian M."/>
            <person name="Teichert I."/>
            <person name="Kueck U."/>
        </authorList>
    </citation>
    <scope>NUCLEOTIDE SEQUENCE [LARGE SCALE GENOMIC DNA]</scope>
    <source>
        <strain evidence="2 3">R19027</strain>
        <tissue evidence="2">Mycelium</tissue>
    </source>
</reference>
<protein>
    <submittedName>
        <fullName evidence="2">Uncharacterized protein</fullName>
    </submittedName>
</protein>
<keyword evidence="1" id="KW-0732">Signal</keyword>
<evidence type="ECO:0000256" key="1">
    <source>
        <dbReference type="SAM" id="SignalP"/>
    </source>
</evidence>